<evidence type="ECO:0000259" key="1">
    <source>
        <dbReference type="Pfam" id="PF00296"/>
    </source>
</evidence>
<dbReference type="RefSeq" id="WP_150404167.1">
    <property type="nucleotide sequence ID" value="NZ_JBHJYQ010000013.1"/>
</dbReference>
<gene>
    <name evidence="2" type="ORF">F3087_23330</name>
</gene>
<dbReference type="InterPro" id="IPR011251">
    <property type="entry name" value="Luciferase-like_dom"/>
</dbReference>
<protein>
    <submittedName>
        <fullName evidence="2">LLM class F420-dependent oxidoreductase</fullName>
    </submittedName>
</protein>
<evidence type="ECO:0000313" key="2">
    <source>
        <dbReference type="EMBL" id="KAA8886421.1"/>
    </source>
</evidence>
<dbReference type="OrthoDB" id="4760590at2"/>
<dbReference type="InterPro" id="IPR019922">
    <property type="entry name" value="Lucif-like_OxRdatse_MSMEG_4141"/>
</dbReference>
<accession>A0A5N0EG83</accession>
<dbReference type="GO" id="GO:0005829">
    <property type="term" value="C:cytosol"/>
    <property type="evidence" value="ECO:0007669"/>
    <property type="project" value="TreeGrafter"/>
</dbReference>
<dbReference type="InterPro" id="IPR050766">
    <property type="entry name" value="Bact_Lucif_Oxidored"/>
</dbReference>
<dbReference type="InterPro" id="IPR036661">
    <property type="entry name" value="Luciferase-like_sf"/>
</dbReference>
<feature type="domain" description="Luciferase-like" evidence="1">
    <location>
        <begin position="23"/>
        <end position="249"/>
    </location>
</feature>
<name>A0A5N0EG83_9NOCA</name>
<dbReference type="PANTHER" id="PTHR30137:SF18">
    <property type="entry name" value="CONSERVED PROTEIN"/>
    <property type="match status" value="1"/>
</dbReference>
<dbReference type="Gene3D" id="3.20.20.30">
    <property type="entry name" value="Luciferase-like domain"/>
    <property type="match status" value="2"/>
</dbReference>
<dbReference type="Proteomes" id="UP000323876">
    <property type="component" value="Unassembled WGS sequence"/>
</dbReference>
<keyword evidence="3" id="KW-1185">Reference proteome</keyword>
<evidence type="ECO:0000313" key="3">
    <source>
        <dbReference type="Proteomes" id="UP000323876"/>
    </source>
</evidence>
<dbReference type="NCBIfam" id="TIGR03620">
    <property type="entry name" value="F420_MSMEG_4141"/>
    <property type="match status" value="1"/>
</dbReference>
<dbReference type="PANTHER" id="PTHR30137">
    <property type="entry name" value="LUCIFERASE-LIKE MONOOXYGENASE"/>
    <property type="match status" value="1"/>
</dbReference>
<dbReference type="AlphaFoldDB" id="A0A5N0EG83"/>
<sequence>MTIDGLGRFGVWRAYNLFTPEDAQELEKSGYGTLWLGSSPPADLSTVEPLLDATETINVGTSIVNIWSSPAKQAAESFHRIEARFPGRFLLGVGAGHPEHTGEYRKPYDALVEYLDELDELGVPVERRAVAALGPRVLKLAAERSAGPLPYFVPATHTAQARATLGPDAFIATEHKVVLTDDAQQAHSLADGIVGFYLGLTNYASNLTRLGFTDEELATPGGRVFDAVIAHGNAEQVVAQLNAHLDAGGSHVAIQVLNDDYISVLRTLAPLLNAHS</sequence>
<dbReference type="GO" id="GO:0016705">
    <property type="term" value="F:oxidoreductase activity, acting on paired donors, with incorporation or reduction of molecular oxygen"/>
    <property type="evidence" value="ECO:0007669"/>
    <property type="project" value="InterPro"/>
</dbReference>
<dbReference type="SUPFAM" id="SSF51679">
    <property type="entry name" value="Bacterial luciferase-like"/>
    <property type="match status" value="1"/>
</dbReference>
<dbReference type="Pfam" id="PF00296">
    <property type="entry name" value="Bac_luciferase"/>
    <property type="match status" value="1"/>
</dbReference>
<reference evidence="2 3" key="1">
    <citation type="submission" date="2019-09" db="EMBL/GenBank/DDBJ databases">
        <authorList>
            <person name="Wang X."/>
        </authorList>
    </citation>
    <scope>NUCLEOTIDE SEQUENCE [LARGE SCALE GENOMIC DNA]</scope>
    <source>
        <strain evidence="2 3">CICC 11023</strain>
    </source>
</reference>
<organism evidence="2 3">
    <name type="scientific">Nocardia colli</name>
    <dbReference type="NCBI Taxonomy" id="2545717"/>
    <lineage>
        <taxon>Bacteria</taxon>
        <taxon>Bacillati</taxon>
        <taxon>Actinomycetota</taxon>
        <taxon>Actinomycetes</taxon>
        <taxon>Mycobacteriales</taxon>
        <taxon>Nocardiaceae</taxon>
        <taxon>Nocardia</taxon>
    </lineage>
</organism>
<proteinExistence type="predicted"/>
<dbReference type="EMBL" id="VXLC01000012">
    <property type="protein sequence ID" value="KAA8886421.1"/>
    <property type="molecule type" value="Genomic_DNA"/>
</dbReference>
<comment type="caution">
    <text evidence="2">The sequence shown here is derived from an EMBL/GenBank/DDBJ whole genome shotgun (WGS) entry which is preliminary data.</text>
</comment>